<dbReference type="EMBL" id="WCRY01000050">
    <property type="protein sequence ID" value="KAB4470248.1"/>
    <property type="molecule type" value="Genomic_DNA"/>
</dbReference>
<name>A0A0P0FMU9_BACT4</name>
<evidence type="ECO:0000313" key="2">
    <source>
        <dbReference type="Proteomes" id="UP000436858"/>
    </source>
</evidence>
<organism evidence="1 2">
    <name type="scientific">Bacteroides thetaiotaomicron</name>
    <dbReference type="NCBI Taxonomy" id="818"/>
    <lineage>
        <taxon>Bacteria</taxon>
        <taxon>Pseudomonadati</taxon>
        <taxon>Bacteroidota</taxon>
        <taxon>Bacteroidia</taxon>
        <taxon>Bacteroidales</taxon>
        <taxon>Bacteroidaceae</taxon>
        <taxon>Bacteroides</taxon>
    </lineage>
</organism>
<dbReference type="AlphaFoldDB" id="A0A0P0FMU9"/>
<proteinExistence type="predicted"/>
<dbReference type="KEGG" id="btho:Btheta7330_01374"/>
<sequence length="145" mass="16657">MKKKIFVMGKVYDLAKQEISEIENEVQKDLDKFSAGGIRFKIDITSEKTLELIFTRQYRDGEIDWLNYDSKTIYCTDARIITGHGFDGFRVPVYWGGVPYGYPFFMPKEEFVSCYKKSAIKLGGSRLKLAEVGIMPDKIILALAY</sequence>
<evidence type="ECO:0000313" key="1">
    <source>
        <dbReference type="EMBL" id="KAB4470248.1"/>
    </source>
</evidence>
<dbReference type="Proteomes" id="UP000436858">
    <property type="component" value="Unassembled WGS sequence"/>
</dbReference>
<gene>
    <name evidence="1" type="ORF">GAN91_26580</name>
</gene>
<protein>
    <submittedName>
        <fullName evidence="1">Uncharacterized protein</fullName>
    </submittedName>
</protein>
<accession>A0A0P0FMU9</accession>
<comment type="caution">
    <text evidence="1">The sequence shown here is derived from an EMBL/GenBank/DDBJ whole genome shotgun (WGS) entry which is preliminary data.</text>
</comment>
<reference evidence="1 2" key="1">
    <citation type="journal article" date="2019" name="Nat. Med.">
        <title>A library of human gut bacterial isolates paired with longitudinal multiomics data enables mechanistic microbiome research.</title>
        <authorList>
            <person name="Poyet M."/>
            <person name="Groussin M."/>
            <person name="Gibbons S.M."/>
            <person name="Avila-Pacheco J."/>
            <person name="Jiang X."/>
            <person name="Kearney S.M."/>
            <person name="Perrotta A.R."/>
            <person name="Berdy B."/>
            <person name="Zhao S."/>
            <person name="Lieberman T.D."/>
            <person name="Swanson P.K."/>
            <person name="Smith M."/>
            <person name="Roesemann S."/>
            <person name="Alexander J.E."/>
            <person name="Rich S.A."/>
            <person name="Livny J."/>
            <person name="Vlamakis H."/>
            <person name="Clish C."/>
            <person name="Bullock K."/>
            <person name="Deik A."/>
            <person name="Scott J."/>
            <person name="Pierce K.A."/>
            <person name="Xavier R.J."/>
            <person name="Alm E.J."/>
        </authorList>
    </citation>
    <scope>NUCLEOTIDE SEQUENCE [LARGE SCALE GENOMIC DNA]</scope>
    <source>
        <strain evidence="1 2">BIOML-A162</strain>
    </source>
</reference>
<dbReference type="RefSeq" id="WP_062694725.1">
    <property type="nucleotide sequence ID" value="NZ_CAXSNJ010000021.1"/>
</dbReference>